<dbReference type="InterPro" id="IPR036513">
    <property type="entry name" value="STAS_dom_sf"/>
</dbReference>
<protein>
    <submittedName>
        <fullName evidence="2">STAS domain-containing protein</fullName>
    </submittedName>
</protein>
<dbReference type="CDD" id="cd07043">
    <property type="entry name" value="STAS_anti-anti-sigma_factors"/>
    <property type="match status" value="1"/>
</dbReference>
<keyword evidence="3" id="KW-1185">Reference proteome</keyword>
<dbReference type="SUPFAM" id="SSF52091">
    <property type="entry name" value="SpoIIaa-like"/>
    <property type="match status" value="1"/>
</dbReference>
<dbReference type="Proteomes" id="UP001479520">
    <property type="component" value="Chromosome"/>
</dbReference>
<proteinExistence type="predicted"/>
<organism evidence="2 3">
    <name type="scientific">Azonexus hydrophilus</name>
    <dbReference type="NCBI Taxonomy" id="418702"/>
    <lineage>
        <taxon>Bacteria</taxon>
        <taxon>Pseudomonadati</taxon>
        <taxon>Pseudomonadota</taxon>
        <taxon>Betaproteobacteria</taxon>
        <taxon>Rhodocyclales</taxon>
        <taxon>Azonexaceae</taxon>
        <taxon>Azonexus</taxon>
    </lineage>
</organism>
<dbReference type="Pfam" id="PF13466">
    <property type="entry name" value="STAS_2"/>
    <property type="match status" value="1"/>
</dbReference>
<feature type="domain" description="STAS" evidence="1">
    <location>
        <begin position="7"/>
        <end position="101"/>
    </location>
</feature>
<dbReference type="PANTHER" id="PTHR35849">
    <property type="entry name" value="BLR2341 PROTEIN"/>
    <property type="match status" value="1"/>
</dbReference>
<name>A0ABZ2XMH5_9RHOO</name>
<dbReference type="EMBL" id="CP151406">
    <property type="protein sequence ID" value="WZJ23034.1"/>
    <property type="molecule type" value="Genomic_DNA"/>
</dbReference>
<dbReference type="Gene3D" id="3.30.750.24">
    <property type="entry name" value="STAS domain"/>
    <property type="match status" value="1"/>
</dbReference>
<gene>
    <name evidence="2" type="ORF">AADV58_07765</name>
</gene>
<dbReference type="RefSeq" id="WP_341744478.1">
    <property type="nucleotide sequence ID" value="NZ_CP151406.1"/>
</dbReference>
<dbReference type="InterPro" id="IPR058548">
    <property type="entry name" value="MlaB-like_STAS"/>
</dbReference>
<evidence type="ECO:0000313" key="3">
    <source>
        <dbReference type="Proteomes" id="UP001479520"/>
    </source>
</evidence>
<dbReference type="PANTHER" id="PTHR35849:SF2">
    <property type="entry name" value="BLR2341 PROTEIN"/>
    <property type="match status" value="1"/>
</dbReference>
<evidence type="ECO:0000313" key="2">
    <source>
        <dbReference type="EMBL" id="WZJ23034.1"/>
    </source>
</evidence>
<dbReference type="InterPro" id="IPR052746">
    <property type="entry name" value="MlaB_ABC_Transporter"/>
</dbReference>
<sequence>MGSNNRLVIVEDMTIYNALDQKKRLVAALDGADGLELDLSQVAEIDSAGLQLLILTKREAARLGKQMSIVAHSPAVRQTLDFCNLAAFFGDPVVITAHEQH</sequence>
<dbReference type="PROSITE" id="PS50801">
    <property type="entry name" value="STAS"/>
    <property type="match status" value="1"/>
</dbReference>
<reference evidence="2 3" key="1">
    <citation type="submission" date="2024-04" db="EMBL/GenBank/DDBJ databases">
        <title>Dissimilatory iodate-reducing microorganisms contribute to the enrichment of iodine in groundwater.</title>
        <authorList>
            <person name="Jiang Z."/>
        </authorList>
    </citation>
    <scope>NUCLEOTIDE SEQUENCE [LARGE SCALE GENOMIC DNA]</scope>
    <source>
        <strain evidence="2 3">NCP973</strain>
    </source>
</reference>
<dbReference type="InterPro" id="IPR002645">
    <property type="entry name" value="STAS_dom"/>
</dbReference>
<evidence type="ECO:0000259" key="1">
    <source>
        <dbReference type="PROSITE" id="PS50801"/>
    </source>
</evidence>
<accession>A0ABZ2XMH5</accession>